<feature type="region of interest" description="Disordered" evidence="1">
    <location>
        <begin position="400"/>
        <end position="435"/>
    </location>
</feature>
<keyword evidence="4" id="KW-1185">Reference proteome</keyword>
<feature type="transmembrane region" description="Helical" evidence="2">
    <location>
        <begin position="14"/>
        <end position="35"/>
    </location>
</feature>
<evidence type="ECO:0000256" key="1">
    <source>
        <dbReference type="SAM" id="MobiDB-lite"/>
    </source>
</evidence>
<evidence type="ECO:0000313" key="3">
    <source>
        <dbReference type="EMBL" id="TVY53654.1"/>
    </source>
</evidence>
<feature type="compositionally biased region" description="Basic residues" evidence="1">
    <location>
        <begin position="177"/>
        <end position="186"/>
    </location>
</feature>
<keyword evidence="2" id="KW-1133">Transmembrane helix</keyword>
<name>A0A7D8UYU7_9HELO</name>
<keyword evidence="2" id="KW-0472">Membrane</keyword>
<feature type="region of interest" description="Disordered" evidence="1">
    <location>
        <begin position="124"/>
        <end position="190"/>
    </location>
</feature>
<dbReference type="PANTHER" id="PTHR40623:SF2">
    <property type="entry name" value="INTEGRAL MEMBRANE PROTEIN"/>
    <property type="match status" value="1"/>
</dbReference>
<evidence type="ECO:0000313" key="4">
    <source>
        <dbReference type="Proteomes" id="UP000481288"/>
    </source>
</evidence>
<feature type="compositionally biased region" description="Polar residues" evidence="1">
    <location>
        <begin position="240"/>
        <end position="250"/>
    </location>
</feature>
<reference evidence="3 4" key="1">
    <citation type="submission" date="2018-05" db="EMBL/GenBank/DDBJ databases">
        <title>Whole genome sequencing for identification of molecular markers to develop diagnostic detection tools for the regulated plant pathogen Lachnellula willkommii.</title>
        <authorList>
            <person name="Giroux E."/>
            <person name="Bilodeau G."/>
        </authorList>
    </citation>
    <scope>NUCLEOTIDE SEQUENCE [LARGE SCALE GENOMIC DNA]</scope>
    <source>
        <strain evidence="3 4">CBS 625.97</strain>
    </source>
</reference>
<sequence>MSSFFVSWQLWEQMTFVLGVAILAVFCIGWGKVVWRNRLVQRQEIVDEEKRIRIQELRTSGQLIESQEGHDVPFGIKAIESGIEIEGIWIPSKKKTSPVRNVLRIGNIHGGSDTLDASDLQTSGQAFAEGSPPPTIPTPRGRPSLRTTSSARGPLERSPVSGDITASERSEFTRNKAPYKPRKSSHLRYGSYGETRFDEATLSQLEGHHSVENKPHSHRSRASRQLQPEADSSAADNEHSSGVSSDSDATLSWELLLQEDRKRQSAPPHKSTQSIDTPALSDVPSNKSTRSSIPVQSSKADYFSILQVSPNYESMEPLATPQQVATERSPFLSSTMPASSPSAQLEGDSQCIRQSQNRPLSPFVPGELHMNKTVRKVNSGFQVLPAGTFGSHDQYIDERSSLYDDGGDKRRQAKLQKKPPALMISGRLSSNSERP</sequence>
<dbReference type="AlphaFoldDB" id="A0A7D8UYU7"/>
<dbReference type="OrthoDB" id="5426165at2759"/>
<evidence type="ECO:0000256" key="2">
    <source>
        <dbReference type="SAM" id="Phobius"/>
    </source>
</evidence>
<dbReference type="Proteomes" id="UP000481288">
    <property type="component" value="Unassembled WGS sequence"/>
</dbReference>
<comment type="caution">
    <text evidence="3">The sequence shown here is derived from an EMBL/GenBank/DDBJ whole genome shotgun (WGS) entry which is preliminary data.</text>
</comment>
<organism evidence="3 4">
    <name type="scientific">Lachnellula cervina</name>
    <dbReference type="NCBI Taxonomy" id="1316786"/>
    <lineage>
        <taxon>Eukaryota</taxon>
        <taxon>Fungi</taxon>
        <taxon>Dikarya</taxon>
        <taxon>Ascomycota</taxon>
        <taxon>Pezizomycotina</taxon>
        <taxon>Leotiomycetes</taxon>
        <taxon>Helotiales</taxon>
        <taxon>Lachnaceae</taxon>
        <taxon>Lachnellula</taxon>
    </lineage>
</organism>
<dbReference type="EMBL" id="QGMG01000429">
    <property type="protein sequence ID" value="TVY53654.1"/>
    <property type="molecule type" value="Genomic_DNA"/>
</dbReference>
<keyword evidence="2" id="KW-0812">Transmembrane</keyword>
<gene>
    <name evidence="3" type="ORF">LCER1_G002496</name>
</gene>
<accession>A0A7D8UYU7</accession>
<feature type="compositionally biased region" description="Polar residues" evidence="1">
    <location>
        <begin position="283"/>
        <end position="296"/>
    </location>
</feature>
<feature type="region of interest" description="Disordered" evidence="1">
    <location>
        <begin position="209"/>
        <end position="296"/>
    </location>
</feature>
<feature type="compositionally biased region" description="Basic and acidic residues" evidence="1">
    <location>
        <begin position="400"/>
        <end position="410"/>
    </location>
</feature>
<dbReference type="PANTHER" id="PTHR40623">
    <property type="entry name" value="INTEGRAL MEMBRANE PROTEIN"/>
    <property type="match status" value="1"/>
</dbReference>
<proteinExistence type="predicted"/>
<protein>
    <submittedName>
        <fullName evidence="3">Uncharacterized protein</fullName>
    </submittedName>
</protein>